<dbReference type="Proteomes" id="UP000178735">
    <property type="component" value="Unassembled WGS sequence"/>
</dbReference>
<evidence type="ECO:0000313" key="2">
    <source>
        <dbReference type="Proteomes" id="UP000178735"/>
    </source>
</evidence>
<dbReference type="EMBL" id="MGFH01000046">
    <property type="protein sequence ID" value="OGM07374.1"/>
    <property type="molecule type" value="Genomic_DNA"/>
</dbReference>
<gene>
    <name evidence="1" type="ORF">A2008_03470</name>
</gene>
<accession>A0A1F7WX04</accession>
<reference evidence="1 2" key="1">
    <citation type="journal article" date="2016" name="Nat. Commun.">
        <title>Thousands of microbial genomes shed light on interconnected biogeochemical processes in an aquifer system.</title>
        <authorList>
            <person name="Anantharaman K."/>
            <person name="Brown C.T."/>
            <person name="Hug L.A."/>
            <person name="Sharon I."/>
            <person name="Castelle C.J."/>
            <person name="Probst A.J."/>
            <person name="Thomas B.C."/>
            <person name="Singh A."/>
            <person name="Wilkins M.J."/>
            <person name="Karaoz U."/>
            <person name="Brodie E.L."/>
            <person name="Williams K.H."/>
            <person name="Hubbard S.S."/>
            <person name="Banfield J.F."/>
        </authorList>
    </citation>
    <scope>NUCLEOTIDE SEQUENCE [LARGE SCALE GENOMIC DNA]</scope>
</reference>
<proteinExistence type="predicted"/>
<comment type="caution">
    <text evidence="1">The sequence shown here is derived from an EMBL/GenBank/DDBJ whole genome shotgun (WGS) entry which is preliminary data.</text>
</comment>
<dbReference type="AlphaFoldDB" id="A0A1F7WX04"/>
<organism evidence="1 2">
    <name type="scientific">Candidatus Wallbacteria bacterium GWC2_49_35</name>
    <dbReference type="NCBI Taxonomy" id="1817813"/>
    <lineage>
        <taxon>Bacteria</taxon>
        <taxon>Candidatus Walliibacteriota</taxon>
    </lineage>
</organism>
<sequence length="68" mass="7536">MMKGITVTSIAKSMEVSLTFVSLVLNEKKKSKRIQEHIAGLLGLTYSELWEQKLSDTGAEIGINIKNL</sequence>
<dbReference type="Gene3D" id="1.10.260.40">
    <property type="entry name" value="lambda repressor-like DNA-binding domains"/>
    <property type="match status" value="1"/>
</dbReference>
<dbReference type="InterPro" id="IPR010982">
    <property type="entry name" value="Lambda_DNA-bd_dom_sf"/>
</dbReference>
<protein>
    <recommendedName>
        <fullName evidence="3">HTH cro/C1-type domain-containing protein</fullName>
    </recommendedName>
</protein>
<dbReference type="GO" id="GO:0003677">
    <property type="term" value="F:DNA binding"/>
    <property type="evidence" value="ECO:0007669"/>
    <property type="project" value="InterPro"/>
</dbReference>
<evidence type="ECO:0008006" key="3">
    <source>
        <dbReference type="Google" id="ProtNLM"/>
    </source>
</evidence>
<evidence type="ECO:0000313" key="1">
    <source>
        <dbReference type="EMBL" id="OGM07374.1"/>
    </source>
</evidence>
<name>A0A1F7WX04_9BACT</name>